<gene>
    <name evidence="1" type="ORF">Y5S_02329</name>
</gene>
<dbReference type="Proteomes" id="UP000029444">
    <property type="component" value="Unassembled WGS sequence"/>
</dbReference>
<evidence type="ECO:0008006" key="3">
    <source>
        <dbReference type="Google" id="ProtNLM"/>
    </source>
</evidence>
<dbReference type="OrthoDB" id="4624384at2"/>
<sequence length="155" mass="17657">MSYLLASRSVEVVAPVESVFSYAANLENYSAWFPGVLSIRAKDSRALDEIGKAYEEIVSVPFGKSVKVLIRVVEASYPERLVTEGDLRVLLPRMELSFQALDDNKTLMEWRMYSRRRGKLAGLLRPLFRLVLQSRSRYALIRLKTMLEGHESQGS</sequence>
<dbReference type="SUPFAM" id="SSF55961">
    <property type="entry name" value="Bet v1-like"/>
    <property type="match status" value="1"/>
</dbReference>
<name>A0A095SJU7_9GAMM</name>
<dbReference type="Pfam" id="PF10604">
    <property type="entry name" value="Polyketide_cyc2"/>
    <property type="match status" value="1"/>
</dbReference>
<reference evidence="1 2" key="1">
    <citation type="submission" date="2012-09" db="EMBL/GenBank/DDBJ databases">
        <title>Genome Sequence of alkane-degrading Bacterium Alcanivorax sp. 19-m-6.</title>
        <authorList>
            <person name="Lai Q."/>
            <person name="Shao Z."/>
        </authorList>
    </citation>
    <scope>NUCLEOTIDE SEQUENCE [LARGE SCALE GENOMIC DNA]</scope>
    <source>
        <strain evidence="1 2">19-m-6</strain>
    </source>
</reference>
<protein>
    <recommendedName>
        <fullName evidence="3">Polyketide cyclase/dehydrase</fullName>
    </recommendedName>
</protein>
<accession>A0A095SJU7</accession>
<comment type="caution">
    <text evidence="1">The sequence shown here is derived from an EMBL/GenBank/DDBJ whole genome shotgun (WGS) entry which is preliminary data.</text>
</comment>
<dbReference type="Gene3D" id="3.30.530.20">
    <property type="match status" value="1"/>
</dbReference>
<dbReference type="InterPro" id="IPR023393">
    <property type="entry name" value="START-like_dom_sf"/>
</dbReference>
<evidence type="ECO:0000313" key="1">
    <source>
        <dbReference type="EMBL" id="KGD64574.1"/>
    </source>
</evidence>
<dbReference type="EMBL" id="ARXV01000008">
    <property type="protein sequence ID" value="KGD64574.1"/>
    <property type="molecule type" value="Genomic_DNA"/>
</dbReference>
<evidence type="ECO:0000313" key="2">
    <source>
        <dbReference type="Proteomes" id="UP000029444"/>
    </source>
</evidence>
<proteinExistence type="predicted"/>
<organism evidence="1 2">
    <name type="scientific">Alcanivorax nanhaiticus</name>
    <dbReference type="NCBI Taxonomy" id="1177154"/>
    <lineage>
        <taxon>Bacteria</taxon>
        <taxon>Pseudomonadati</taxon>
        <taxon>Pseudomonadota</taxon>
        <taxon>Gammaproteobacteria</taxon>
        <taxon>Oceanospirillales</taxon>
        <taxon>Alcanivoracaceae</taxon>
        <taxon>Alcanivorax</taxon>
    </lineage>
</organism>
<dbReference type="InterPro" id="IPR019587">
    <property type="entry name" value="Polyketide_cyclase/dehydratase"/>
</dbReference>
<keyword evidence="2" id="KW-1185">Reference proteome</keyword>
<dbReference type="AlphaFoldDB" id="A0A095SJU7"/>
<dbReference type="RefSeq" id="WP_035233158.1">
    <property type="nucleotide sequence ID" value="NZ_ARXV01000008.1"/>
</dbReference>